<dbReference type="OrthoDB" id="2100128at2759"/>
<evidence type="ECO:0000256" key="1">
    <source>
        <dbReference type="SAM" id="MobiDB-lite"/>
    </source>
</evidence>
<evidence type="ECO:0000313" key="3">
    <source>
        <dbReference type="Proteomes" id="UP000054270"/>
    </source>
</evidence>
<sequence length="373" mass="42536">MADGESWRSRRERGRGRGKGTETPASLNKKLRPVGSNAKPSHQNAMQAKRMDLIASVSRSSGLEKDGDDLKNHKLQEEYRIYIQAKAKEVLEMQVHAPESQDERMHRIDKQENLLILFRKLREGIQSSSRNDDFALEVYETSLYYSVICESPKQTIAVISHLFPSNFVEDAKSSHSTLPLPSIWSALTSLLYFLTAYYPSQSAYHQHLASIPHTLLPRKSEVFIWLLLVTKSMRLRNYAKFSTLVQKAFISKLLDTFQVSSSAPNSQEIGPESELAPQTNDLARKAVYCLTDAMKRKFSETSWDVIRSAYRELSCDQTSRETKSWLKRTLNLASIDAENDDLCLEIWLGDKASAGQVRRKEGIEGRWIICKSR</sequence>
<accession>A0A0D2L9W3</accession>
<dbReference type="STRING" id="945553.A0A0D2L9W3"/>
<dbReference type="AlphaFoldDB" id="A0A0D2L9W3"/>
<evidence type="ECO:0000313" key="2">
    <source>
        <dbReference type="EMBL" id="KJA24027.1"/>
    </source>
</evidence>
<dbReference type="PANTHER" id="PTHR39398">
    <property type="entry name" value="YALI0F14311P"/>
    <property type="match status" value="1"/>
</dbReference>
<feature type="region of interest" description="Disordered" evidence="1">
    <location>
        <begin position="1"/>
        <end position="48"/>
    </location>
</feature>
<dbReference type="EMBL" id="KN817539">
    <property type="protein sequence ID" value="KJA24027.1"/>
    <property type="molecule type" value="Genomic_DNA"/>
</dbReference>
<keyword evidence="3" id="KW-1185">Reference proteome</keyword>
<organism evidence="2 3">
    <name type="scientific">Hypholoma sublateritium (strain FD-334 SS-4)</name>
    <dbReference type="NCBI Taxonomy" id="945553"/>
    <lineage>
        <taxon>Eukaryota</taxon>
        <taxon>Fungi</taxon>
        <taxon>Dikarya</taxon>
        <taxon>Basidiomycota</taxon>
        <taxon>Agaricomycotina</taxon>
        <taxon>Agaricomycetes</taxon>
        <taxon>Agaricomycetidae</taxon>
        <taxon>Agaricales</taxon>
        <taxon>Agaricineae</taxon>
        <taxon>Strophariaceae</taxon>
        <taxon>Hypholoma</taxon>
    </lineage>
</organism>
<dbReference type="Proteomes" id="UP000054270">
    <property type="component" value="Unassembled WGS sequence"/>
</dbReference>
<gene>
    <name evidence="2" type="ORF">HYPSUDRAFT_53937</name>
</gene>
<protein>
    <submittedName>
        <fullName evidence="2">Uncharacterized protein</fullName>
    </submittedName>
</protein>
<reference evidence="3" key="1">
    <citation type="submission" date="2014-04" db="EMBL/GenBank/DDBJ databases">
        <title>Evolutionary Origins and Diversification of the Mycorrhizal Mutualists.</title>
        <authorList>
            <consortium name="DOE Joint Genome Institute"/>
            <consortium name="Mycorrhizal Genomics Consortium"/>
            <person name="Kohler A."/>
            <person name="Kuo A."/>
            <person name="Nagy L.G."/>
            <person name="Floudas D."/>
            <person name="Copeland A."/>
            <person name="Barry K.W."/>
            <person name="Cichocki N."/>
            <person name="Veneault-Fourrey C."/>
            <person name="LaButti K."/>
            <person name="Lindquist E.A."/>
            <person name="Lipzen A."/>
            <person name="Lundell T."/>
            <person name="Morin E."/>
            <person name="Murat C."/>
            <person name="Riley R."/>
            <person name="Ohm R."/>
            <person name="Sun H."/>
            <person name="Tunlid A."/>
            <person name="Henrissat B."/>
            <person name="Grigoriev I.V."/>
            <person name="Hibbett D.S."/>
            <person name="Martin F."/>
        </authorList>
    </citation>
    <scope>NUCLEOTIDE SEQUENCE [LARGE SCALE GENOMIC DNA]</scope>
    <source>
        <strain evidence="3">FD-334 SS-4</strain>
    </source>
</reference>
<dbReference type="OMA" id="FKVQEEY"/>
<name>A0A0D2L9W3_HYPSF</name>
<proteinExistence type="predicted"/>
<dbReference type="PANTHER" id="PTHR39398:SF1">
    <property type="entry name" value="CSN8_PSMD8_EIF3K DOMAIN-CONTAINING PROTEIN"/>
    <property type="match status" value="1"/>
</dbReference>